<accession>A0A1J0VU52</accession>
<protein>
    <recommendedName>
        <fullName evidence="4">Lipase</fullName>
    </recommendedName>
</protein>
<dbReference type="PANTHER" id="PTHR34853">
    <property type="match status" value="1"/>
</dbReference>
<dbReference type="AlphaFoldDB" id="A0A1J0VU52"/>
<keyword evidence="1" id="KW-0732">Signal</keyword>
<dbReference type="PIRSF" id="PIRSF029171">
    <property type="entry name" value="Esterase_LipA"/>
    <property type="match status" value="1"/>
</dbReference>
<dbReference type="Gene3D" id="3.40.50.1820">
    <property type="entry name" value="alpha/beta hydrolase"/>
    <property type="match status" value="2"/>
</dbReference>
<dbReference type="PANTHER" id="PTHR34853:SF1">
    <property type="entry name" value="LIPASE 5"/>
    <property type="match status" value="1"/>
</dbReference>
<dbReference type="Pfam" id="PF03583">
    <property type="entry name" value="LIP"/>
    <property type="match status" value="1"/>
</dbReference>
<dbReference type="KEGG" id="nsl:BOX37_17610"/>
<reference evidence="2" key="1">
    <citation type="submission" date="2016-11" db="EMBL/GenBank/DDBJ databases">
        <authorList>
            <person name="Jaros S."/>
            <person name="Januszkiewicz K."/>
            <person name="Wedrychowicz H."/>
        </authorList>
    </citation>
    <scope>NUCLEOTIDE SEQUENCE [LARGE SCALE GENOMIC DNA]</scope>
    <source>
        <strain evidence="2">Y48</strain>
    </source>
</reference>
<gene>
    <name evidence="2" type="ORF">BOX37_17610</name>
</gene>
<dbReference type="InterPro" id="IPR005152">
    <property type="entry name" value="Lipase_secreted"/>
</dbReference>
<dbReference type="SUPFAM" id="SSF53474">
    <property type="entry name" value="alpha/beta-Hydrolases"/>
    <property type="match status" value="1"/>
</dbReference>
<dbReference type="EMBL" id="CP018082">
    <property type="protein sequence ID" value="APE35463.1"/>
    <property type="molecule type" value="Genomic_DNA"/>
</dbReference>
<dbReference type="GO" id="GO:0004806">
    <property type="term" value="F:triacylglycerol lipase activity"/>
    <property type="evidence" value="ECO:0007669"/>
    <property type="project" value="InterPro"/>
</dbReference>
<feature type="chain" id="PRO_5039669554" description="Lipase" evidence="1">
    <location>
        <begin position="26"/>
        <end position="391"/>
    </location>
</feature>
<dbReference type="Proteomes" id="UP000183810">
    <property type="component" value="Chromosome"/>
</dbReference>
<evidence type="ECO:0000313" key="3">
    <source>
        <dbReference type="Proteomes" id="UP000183810"/>
    </source>
</evidence>
<keyword evidence="3" id="KW-1185">Reference proteome</keyword>
<evidence type="ECO:0000256" key="1">
    <source>
        <dbReference type="SAM" id="SignalP"/>
    </source>
</evidence>
<name>A0A1J0VU52_9NOCA</name>
<evidence type="ECO:0008006" key="4">
    <source>
        <dbReference type="Google" id="ProtNLM"/>
    </source>
</evidence>
<evidence type="ECO:0000313" key="2">
    <source>
        <dbReference type="EMBL" id="APE35463.1"/>
    </source>
</evidence>
<organism evidence="2 3">
    <name type="scientific">Nocardia mangyaensis</name>
    <dbReference type="NCBI Taxonomy" id="2213200"/>
    <lineage>
        <taxon>Bacteria</taxon>
        <taxon>Bacillati</taxon>
        <taxon>Actinomycetota</taxon>
        <taxon>Actinomycetes</taxon>
        <taxon>Mycobacteriales</taxon>
        <taxon>Nocardiaceae</taxon>
        <taxon>Nocardia</taxon>
    </lineage>
</organism>
<sequence length="391" mass="40637">MGWRHRWLQPLVALAATAAAGVVSIAPVAAMPPVAAGELLAEVAMRADQLVAGASRGWFVSYRTNDEHDRPAVSNGQVYLPQGTPPAGGWPVVSWGYGTAGVGDGCAASQRMQADQPPTLAVALSQPMISGFLSSGYAVVATDYIGLGTDGSHHYLSAKAEAHAVTDIVRAARATGEAVSRNWLSAGHSQGGHAALMANHLAEAYAPELDLHGTVAIAPASNAEHALSLLGPSVPNPGGQLDGMSSLLTYILYGLRASRPDLDVDSYLTRYGREIVDNAESLCSSELRESLTGTGPGTLLAKPVFGSRLASALTEYMQIPTSGWAHPVWIVHGTADRVVPLASSVALAAQLRGGGADVDLISFPGTGHFDVIEVALRPAQEQARTLLPPRP</sequence>
<feature type="signal peptide" evidence="1">
    <location>
        <begin position="1"/>
        <end position="25"/>
    </location>
</feature>
<proteinExistence type="predicted"/>
<dbReference type="GO" id="GO:0016042">
    <property type="term" value="P:lipid catabolic process"/>
    <property type="evidence" value="ECO:0007669"/>
    <property type="project" value="InterPro"/>
</dbReference>
<dbReference type="InterPro" id="IPR029058">
    <property type="entry name" value="AB_hydrolase_fold"/>
</dbReference>
<dbReference type="OrthoDB" id="9798122at2"/>